<evidence type="ECO:0000313" key="3">
    <source>
        <dbReference type="Proteomes" id="UP000237000"/>
    </source>
</evidence>
<reference evidence="3" key="1">
    <citation type="submission" date="2016-06" db="EMBL/GenBank/DDBJ databases">
        <title>Parallel loss of symbiosis genes in relatives of nitrogen-fixing non-legume Parasponia.</title>
        <authorList>
            <person name="Van Velzen R."/>
            <person name="Holmer R."/>
            <person name="Bu F."/>
            <person name="Rutten L."/>
            <person name="Van Zeijl A."/>
            <person name="Liu W."/>
            <person name="Santuari L."/>
            <person name="Cao Q."/>
            <person name="Sharma T."/>
            <person name="Shen D."/>
            <person name="Roswanjaya Y."/>
            <person name="Wardhani T."/>
            <person name="Kalhor M.S."/>
            <person name="Jansen J."/>
            <person name="Van den Hoogen J."/>
            <person name="Gungor B."/>
            <person name="Hartog M."/>
            <person name="Hontelez J."/>
            <person name="Verver J."/>
            <person name="Yang W.-C."/>
            <person name="Schijlen E."/>
            <person name="Repin R."/>
            <person name="Schilthuizen M."/>
            <person name="Schranz E."/>
            <person name="Heidstra R."/>
            <person name="Miyata K."/>
            <person name="Fedorova E."/>
            <person name="Kohlen W."/>
            <person name="Bisseling T."/>
            <person name="Smit S."/>
            <person name="Geurts R."/>
        </authorList>
    </citation>
    <scope>NUCLEOTIDE SEQUENCE [LARGE SCALE GENOMIC DNA]</scope>
    <source>
        <strain evidence="3">cv. RG33-2</strain>
    </source>
</reference>
<accession>A0A2P5EED1</accession>
<keyword evidence="3" id="KW-1185">Reference proteome</keyword>
<gene>
    <name evidence="2" type="ORF">TorRG33x02_203300</name>
</gene>
<name>A0A2P5EED1_TREOI</name>
<dbReference type="InParanoid" id="A0A2P5EED1"/>
<comment type="caution">
    <text evidence="2">The sequence shown here is derived from an EMBL/GenBank/DDBJ whole genome shotgun (WGS) entry which is preliminary data.</text>
</comment>
<dbReference type="Proteomes" id="UP000237000">
    <property type="component" value="Unassembled WGS sequence"/>
</dbReference>
<dbReference type="EMBL" id="JXTC01000171">
    <property type="protein sequence ID" value="PON83890.1"/>
    <property type="molecule type" value="Genomic_DNA"/>
</dbReference>
<organism evidence="2 3">
    <name type="scientific">Trema orientale</name>
    <name type="common">Charcoal tree</name>
    <name type="synonym">Celtis orientalis</name>
    <dbReference type="NCBI Taxonomy" id="63057"/>
    <lineage>
        <taxon>Eukaryota</taxon>
        <taxon>Viridiplantae</taxon>
        <taxon>Streptophyta</taxon>
        <taxon>Embryophyta</taxon>
        <taxon>Tracheophyta</taxon>
        <taxon>Spermatophyta</taxon>
        <taxon>Magnoliopsida</taxon>
        <taxon>eudicotyledons</taxon>
        <taxon>Gunneridae</taxon>
        <taxon>Pentapetalae</taxon>
        <taxon>rosids</taxon>
        <taxon>fabids</taxon>
        <taxon>Rosales</taxon>
        <taxon>Cannabaceae</taxon>
        <taxon>Trema</taxon>
    </lineage>
</organism>
<evidence type="ECO:0000256" key="1">
    <source>
        <dbReference type="SAM" id="MobiDB-lite"/>
    </source>
</evidence>
<dbReference type="AlphaFoldDB" id="A0A2P5EED1"/>
<feature type="compositionally biased region" description="Acidic residues" evidence="1">
    <location>
        <begin position="7"/>
        <end position="19"/>
    </location>
</feature>
<sequence>MPKRWLDDDDEDEDNYETLEDGKAKAASDDNSSMVEILPPLPKEPYHPPTPTDSCIVPLLTDQCMPLPPLSPYIIVHEVN</sequence>
<protein>
    <submittedName>
        <fullName evidence="2">Uncharacterized protein</fullName>
    </submittedName>
</protein>
<evidence type="ECO:0000313" key="2">
    <source>
        <dbReference type="EMBL" id="PON83890.1"/>
    </source>
</evidence>
<proteinExistence type="predicted"/>
<feature type="region of interest" description="Disordered" evidence="1">
    <location>
        <begin position="1"/>
        <end position="31"/>
    </location>
</feature>